<dbReference type="NCBIfam" id="NF006367">
    <property type="entry name" value="PRK08591.1"/>
    <property type="match status" value="1"/>
</dbReference>
<dbReference type="SUPFAM" id="SSF56059">
    <property type="entry name" value="Glutathione synthetase ATP-binding domain-like"/>
    <property type="match status" value="1"/>
</dbReference>
<dbReference type="SUPFAM" id="SSF51246">
    <property type="entry name" value="Rudiment single hybrid motif"/>
    <property type="match status" value="1"/>
</dbReference>
<evidence type="ECO:0000256" key="1">
    <source>
        <dbReference type="ARBA" id="ARBA00003761"/>
    </source>
</evidence>
<keyword evidence="12" id="KW-0092">Biotin</keyword>
<evidence type="ECO:0000259" key="15">
    <source>
        <dbReference type="PROSITE" id="PS50979"/>
    </source>
</evidence>
<dbReference type="Gene3D" id="3.30.470.20">
    <property type="entry name" value="ATP-grasp fold, B domain"/>
    <property type="match status" value="1"/>
</dbReference>
<dbReference type="InterPro" id="IPR005482">
    <property type="entry name" value="Biotin_COase_C"/>
</dbReference>
<name>A0ABS0AYG2_9BACT</name>
<dbReference type="PANTHER" id="PTHR48095:SF2">
    <property type="entry name" value="BIOTIN CARBOXYLASE, CHLOROPLASTIC"/>
    <property type="match status" value="1"/>
</dbReference>
<dbReference type="Pfam" id="PF02785">
    <property type="entry name" value="Biotin_carb_C"/>
    <property type="match status" value="1"/>
</dbReference>
<feature type="domain" description="ATP-grasp" evidence="14">
    <location>
        <begin position="128"/>
        <end position="325"/>
    </location>
</feature>
<evidence type="ECO:0000259" key="14">
    <source>
        <dbReference type="PROSITE" id="PS50975"/>
    </source>
</evidence>
<comment type="function">
    <text evidence="1 12">This protein is a component of the acetyl coenzyme A carboxylase complex; first, biotin carboxylase catalyzes the carboxylation of the carrier protein and then the transcarboxylase transfers the carboxyl group to form malonyl-CoA.</text>
</comment>
<evidence type="ECO:0000256" key="5">
    <source>
        <dbReference type="ARBA" id="ARBA00022598"/>
    </source>
</evidence>
<dbReference type="NCBIfam" id="TIGR00514">
    <property type="entry name" value="accC"/>
    <property type="match status" value="1"/>
</dbReference>
<dbReference type="PANTHER" id="PTHR48095">
    <property type="entry name" value="PYRUVATE CARBOXYLASE SUBUNIT A"/>
    <property type="match status" value="1"/>
</dbReference>
<evidence type="ECO:0000313" key="17">
    <source>
        <dbReference type="Proteomes" id="UP001194714"/>
    </source>
</evidence>
<dbReference type="SUPFAM" id="SSF52440">
    <property type="entry name" value="PreATP-grasp domain"/>
    <property type="match status" value="1"/>
</dbReference>
<proteinExistence type="predicted"/>
<protein>
    <recommendedName>
        <fullName evidence="4 12">Biotin carboxylase</fullName>
        <ecNumber evidence="4 12">6.3.4.14</ecNumber>
    </recommendedName>
    <alternativeName>
        <fullName evidence="12">Acetyl-coenzyme A carboxylase biotin carboxylase subunit A</fullName>
    </alternativeName>
</protein>
<dbReference type="InterPro" id="IPR011761">
    <property type="entry name" value="ATP-grasp"/>
</dbReference>
<keyword evidence="12" id="KW-0443">Lipid metabolism</keyword>
<gene>
    <name evidence="16" type="ORF">NEPTK9_000017</name>
</gene>
<dbReference type="InterPro" id="IPR051602">
    <property type="entry name" value="ACC_Biotin_Carboxylase"/>
</dbReference>
<feature type="domain" description="Biotin carboxylation" evidence="15">
    <location>
        <begin position="9"/>
        <end position="455"/>
    </location>
</feature>
<evidence type="ECO:0000256" key="7">
    <source>
        <dbReference type="ARBA" id="ARBA00022741"/>
    </source>
</evidence>
<dbReference type="InterPro" id="IPR004549">
    <property type="entry name" value="Acetyl_CoA_COase_biotin_COase"/>
</dbReference>
<evidence type="ECO:0000256" key="13">
    <source>
        <dbReference type="SAM" id="MobiDB-lite"/>
    </source>
</evidence>
<evidence type="ECO:0000256" key="2">
    <source>
        <dbReference type="ARBA" id="ARBA00004956"/>
    </source>
</evidence>
<dbReference type="InterPro" id="IPR016185">
    <property type="entry name" value="PreATP-grasp_dom_sf"/>
</dbReference>
<keyword evidence="7 11" id="KW-0547">Nucleotide-binding</keyword>
<sequence>MWNQNFANQMKKVLIANRGEIAVRIIRACHDLGLQTVAVYSKADAEALHVLYADEAVCIGEAPSSQSYLKIPHILSACEITGADAVHPGYGFLSENANFASICESSGITFIGPSAKTIAMLGDKAQAKSIAKSVRCPVIPGSNGIVETVDVALKEAKKIGFPVFIKATAGGGGKGIRIASDPDDFVRQFSAARAEAEVSFGNPDVYLEKMIVNPRHVEVQILGDKYGNYVHLGERDCTIQRRRQKLIEETPSPVLTPHMRKKMGDAAVHLAKAAKYHTVGTVEFLLDEKKNFYFMEVNTRIQVEHTVSEELTGIDLIKEQIKMAMGEKLPYKQKNIRFEGHVFEFRINAENPAKSFMPSPGLIEYYIPPGGPHVRVDSACYSGYRIPPYYDSMIAKLIVKGKDREEAIRIAKRALREFHIGGVDSTIPFHQYMLENPTFLSGEGYNLAFIDGMIEEGCKFIHDESKSPAEEKTSNEQSPASAAH</sequence>
<dbReference type="SMART" id="SM00878">
    <property type="entry name" value="Biotin_carb_C"/>
    <property type="match status" value="1"/>
</dbReference>
<dbReference type="PROSITE" id="PS00867">
    <property type="entry name" value="CPSASE_2"/>
    <property type="match status" value="1"/>
</dbReference>
<evidence type="ECO:0000256" key="10">
    <source>
        <dbReference type="ARBA" id="ARBA00048600"/>
    </source>
</evidence>
<dbReference type="PROSITE" id="PS50979">
    <property type="entry name" value="BC"/>
    <property type="match status" value="1"/>
</dbReference>
<evidence type="ECO:0000256" key="11">
    <source>
        <dbReference type="PROSITE-ProRule" id="PRU00409"/>
    </source>
</evidence>
<organism evidence="16 17">
    <name type="scientific">Candidatus Neptunichlamydia vexilliferae</name>
    <dbReference type="NCBI Taxonomy" id="1651774"/>
    <lineage>
        <taxon>Bacteria</taxon>
        <taxon>Pseudomonadati</taxon>
        <taxon>Chlamydiota</taxon>
        <taxon>Chlamydiia</taxon>
        <taxon>Parachlamydiales</taxon>
        <taxon>Simkaniaceae</taxon>
        <taxon>Candidatus Neptunichlamydia</taxon>
    </lineage>
</organism>
<feature type="compositionally biased region" description="Basic and acidic residues" evidence="13">
    <location>
        <begin position="464"/>
        <end position="474"/>
    </location>
</feature>
<feature type="region of interest" description="Disordered" evidence="13">
    <location>
        <begin position="464"/>
        <end position="484"/>
    </location>
</feature>
<dbReference type="InterPro" id="IPR011764">
    <property type="entry name" value="Biotin_carboxylation_dom"/>
</dbReference>
<comment type="subunit">
    <text evidence="3 12">Acetyl-CoA carboxylase is a heterohexamer of biotin carboxyl carrier protein, biotin carboxylase and the two subunits of carboxyl transferase in a 2:2 complex.</text>
</comment>
<evidence type="ECO:0000313" key="16">
    <source>
        <dbReference type="EMBL" id="MBF5058521.1"/>
    </source>
</evidence>
<dbReference type="Proteomes" id="UP001194714">
    <property type="component" value="Unassembled WGS sequence"/>
</dbReference>
<feature type="compositionally biased region" description="Polar residues" evidence="13">
    <location>
        <begin position="475"/>
        <end position="484"/>
    </location>
</feature>
<dbReference type="InterPro" id="IPR005479">
    <property type="entry name" value="CPAse_ATP-bd"/>
</dbReference>
<dbReference type="InterPro" id="IPR011054">
    <property type="entry name" value="Rudment_hybrid_motif"/>
</dbReference>
<evidence type="ECO:0000256" key="6">
    <source>
        <dbReference type="ARBA" id="ARBA00022723"/>
    </source>
</evidence>
<evidence type="ECO:0000256" key="3">
    <source>
        <dbReference type="ARBA" id="ARBA00011750"/>
    </source>
</evidence>
<dbReference type="EC" id="6.3.4.14" evidence="4 12"/>
<dbReference type="PROSITE" id="PS50975">
    <property type="entry name" value="ATP_GRASP"/>
    <property type="match status" value="1"/>
</dbReference>
<comment type="catalytic activity">
    <reaction evidence="10 12">
        <text>N(6)-biotinyl-L-lysyl-[protein] + hydrogencarbonate + ATP = N(6)-carboxybiotinyl-L-lysyl-[protein] + ADP + phosphate + H(+)</text>
        <dbReference type="Rhea" id="RHEA:13501"/>
        <dbReference type="Rhea" id="RHEA-COMP:10505"/>
        <dbReference type="Rhea" id="RHEA-COMP:10506"/>
        <dbReference type="ChEBI" id="CHEBI:15378"/>
        <dbReference type="ChEBI" id="CHEBI:17544"/>
        <dbReference type="ChEBI" id="CHEBI:30616"/>
        <dbReference type="ChEBI" id="CHEBI:43474"/>
        <dbReference type="ChEBI" id="CHEBI:83144"/>
        <dbReference type="ChEBI" id="CHEBI:83145"/>
        <dbReference type="ChEBI" id="CHEBI:456216"/>
        <dbReference type="EC" id="6.3.4.14"/>
    </reaction>
</comment>
<keyword evidence="8 11" id="KW-0067">ATP-binding</keyword>
<comment type="pathway">
    <text evidence="2 12">Lipid metabolism; malonyl-CoA biosynthesis; malonyl-CoA from acetyl-CoA: step 1/1.</text>
</comment>
<dbReference type="Pfam" id="PF02786">
    <property type="entry name" value="CPSase_L_D2"/>
    <property type="match status" value="1"/>
</dbReference>
<dbReference type="InterPro" id="IPR005481">
    <property type="entry name" value="BC-like_N"/>
</dbReference>
<keyword evidence="6" id="KW-0479">Metal-binding</keyword>
<keyword evidence="5 12" id="KW-0436">Ligase</keyword>
<accession>A0ABS0AYG2</accession>
<evidence type="ECO:0000256" key="8">
    <source>
        <dbReference type="ARBA" id="ARBA00022840"/>
    </source>
</evidence>
<dbReference type="CDD" id="cd01901">
    <property type="entry name" value="Ntn_hydrolase"/>
    <property type="match status" value="1"/>
</dbReference>
<reference evidence="16 17" key="1">
    <citation type="submission" date="2020-01" db="EMBL/GenBank/DDBJ databases">
        <title>Draft genome sequence of Cand. Neptunochlamydia vexilliferae K9.</title>
        <authorList>
            <person name="Schulz F."/>
            <person name="Koestlbacher S."/>
            <person name="Wascher F."/>
            <person name="Pizzetti I."/>
            <person name="Horn M."/>
        </authorList>
    </citation>
    <scope>NUCLEOTIDE SEQUENCE [LARGE SCALE GENOMIC DNA]</scope>
    <source>
        <strain evidence="16 17">K9</strain>
    </source>
</reference>
<dbReference type="EMBL" id="JAAEJV010000001">
    <property type="protein sequence ID" value="MBF5058521.1"/>
    <property type="molecule type" value="Genomic_DNA"/>
</dbReference>
<keyword evidence="17" id="KW-1185">Reference proteome</keyword>
<evidence type="ECO:0000256" key="4">
    <source>
        <dbReference type="ARBA" id="ARBA00013263"/>
    </source>
</evidence>
<evidence type="ECO:0000256" key="12">
    <source>
        <dbReference type="RuleBase" id="RU365063"/>
    </source>
</evidence>
<keyword evidence="12" id="KW-0444">Lipid biosynthesis</keyword>
<comment type="caution">
    <text evidence="16">The sequence shown here is derived from an EMBL/GenBank/DDBJ whole genome shotgun (WGS) entry which is preliminary data.</text>
</comment>
<keyword evidence="9" id="KW-0460">Magnesium</keyword>
<dbReference type="GO" id="GO:0004075">
    <property type="term" value="F:biotin carboxylase activity"/>
    <property type="evidence" value="ECO:0007669"/>
    <property type="project" value="UniProtKB-EC"/>
</dbReference>
<evidence type="ECO:0000256" key="9">
    <source>
        <dbReference type="ARBA" id="ARBA00022842"/>
    </source>
</evidence>
<keyword evidence="12" id="KW-0275">Fatty acid biosynthesis</keyword>
<keyword evidence="12" id="KW-0276">Fatty acid metabolism</keyword>
<dbReference type="Pfam" id="PF00289">
    <property type="entry name" value="Biotin_carb_N"/>
    <property type="match status" value="1"/>
</dbReference>